<reference evidence="1" key="1">
    <citation type="submission" date="2016-10" db="EMBL/GenBank/DDBJ databases">
        <title>Sequence of Gallionella enrichment culture.</title>
        <authorList>
            <person name="Poehlein A."/>
            <person name="Muehling M."/>
            <person name="Daniel R."/>
        </authorList>
    </citation>
    <scope>NUCLEOTIDE SEQUENCE</scope>
</reference>
<dbReference type="AlphaFoldDB" id="A0A1J5TI72"/>
<accession>A0A1J5TI72</accession>
<organism evidence="1">
    <name type="scientific">mine drainage metagenome</name>
    <dbReference type="NCBI Taxonomy" id="410659"/>
    <lineage>
        <taxon>unclassified sequences</taxon>
        <taxon>metagenomes</taxon>
        <taxon>ecological metagenomes</taxon>
    </lineage>
</organism>
<name>A0A1J5TI72_9ZZZZ</name>
<comment type="caution">
    <text evidence="1">The sequence shown here is derived from an EMBL/GenBank/DDBJ whole genome shotgun (WGS) entry which is preliminary data.</text>
</comment>
<dbReference type="EMBL" id="MLJW01000008">
    <property type="protein sequence ID" value="OIR15864.1"/>
    <property type="molecule type" value="Genomic_DNA"/>
</dbReference>
<proteinExistence type="predicted"/>
<protein>
    <submittedName>
        <fullName evidence="1">Uncharacterized protein</fullName>
    </submittedName>
</protein>
<gene>
    <name evidence="1" type="ORF">GALL_33650</name>
</gene>
<evidence type="ECO:0000313" key="1">
    <source>
        <dbReference type="EMBL" id="OIR15864.1"/>
    </source>
</evidence>
<sequence>MNEKNNLPQSTQRKPAALEGLAELSVNYVFSVARLGFK</sequence>